<evidence type="ECO:0000313" key="3">
    <source>
        <dbReference type="Proteomes" id="UP000050867"/>
    </source>
</evidence>
<evidence type="ECO:0000313" key="2">
    <source>
        <dbReference type="EMBL" id="KRV49735.1"/>
    </source>
</evidence>
<dbReference type="NCBIfam" id="TIGR03083">
    <property type="entry name" value="maleylpyruvate isomerase family mycothiol-dependent enzyme"/>
    <property type="match status" value="1"/>
</dbReference>
<dbReference type="Gene3D" id="1.20.120.450">
    <property type="entry name" value="dinb family like domain"/>
    <property type="match status" value="1"/>
</dbReference>
<organism evidence="2 3">
    <name type="scientific">Wenjunlia vitaminophila</name>
    <name type="common">Streptomyces vitaminophilus</name>
    <dbReference type="NCBI Taxonomy" id="76728"/>
    <lineage>
        <taxon>Bacteria</taxon>
        <taxon>Bacillati</taxon>
        <taxon>Actinomycetota</taxon>
        <taxon>Actinomycetes</taxon>
        <taxon>Kitasatosporales</taxon>
        <taxon>Streptomycetaceae</taxon>
        <taxon>Wenjunlia</taxon>
    </lineage>
</organism>
<dbReference type="RefSeq" id="WP_018386868.1">
    <property type="nucleotide sequence ID" value="NZ_LLZU01000010.1"/>
</dbReference>
<proteinExistence type="predicted"/>
<dbReference type="SUPFAM" id="SSF109854">
    <property type="entry name" value="DinB/YfiT-like putative metalloenzymes"/>
    <property type="match status" value="1"/>
</dbReference>
<dbReference type="InterPro" id="IPR017517">
    <property type="entry name" value="Maleyloyr_isom"/>
</dbReference>
<evidence type="ECO:0000259" key="1">
    <source>
        <dbReference type="Pfam" id="PF11716"/>
    </source>
</evidence>
<sequence>MTADQTIAALRDAHEDLVAHLKGLDDAALAARSGASEWSVAQVLSHLGSGAEITEAVLRSARDGRPAPGPEDHQAVWDRWDALGVREQADGFVTFHGSLVNAFEELDADARQNLRITLSFLPMPIDVTQMSAMRLFEIANHSWDVRVASDPGAVLSGPASELLTDLLCGPVGFLFHLLAKPDAWSGREATIRVETGDPEPVLGLVIADRVSLTATAPEAADSTLALTPEALVRLFTGRLAGERVPAGTATTGAVTLDDLRTLFPGV</sequence>
<reference evidence="2 3" key="1">
    <citation type="submission" date="2015-10" db="EMBL/GenBank/DDBJ databases">
        <title>Draft genome sequence of pyrrolomycin-producing Streptomyces vitaminophilus.</title>
        <authorList>
            <person name="Graham D.E."/>
            <person name="Mahan K.M."/>
            <person name="Klingeman D.M."/>
            <person name="Hettich R.L."/>
            <person name="Parry R.J."/>
        </authorList>
    </citation>
    <scope>NUCLEOTIDE SEQUENCE [LARGE SCALE GENOMIC DNA]</scope>
    <source>
        <strain evidence="2 3">ATCC 31673</strain>
    </source>
</reference>
<dbReference type="Pfam" id="PF11716">
    <property type="entry name" value="MDMPI_N"/>
    <property type="match status" value="1"/>
</dbReference>
<name>A0A0T6LU74_WENVI</name>
<dbReference type="AlphaFoldDB" id="A0A0T6LU74"/>
<protein>
    <recommendedName>
        <fullName evidence="1">Mycothiol-dependent maleylpyruvate isomerase metal-binding domain-containing protein</fullName>
    </recommendedName>
</protein>
<dbReference type="InterPro" id="IPR024344">
    <property type="entry name" value="MDMPI_metal-binding"/>
</dbReference>
<accession>A0A0T6LU74</accession>
<comment type="caution">
    <text evidence="2">The sequence shown here is derived from an EMBL/GenBank/DDBJ whole genome shotgun (WGS) entry which is preliminary data.</text>
</comment>
<dbReference type="eggNOG" id="ENOG5033U56">
    <property type="taxonomic scope" value="Bacteria"/>
</dbReference>
<dbReference type="GO" id="GO:0046872">
    <property type="term" value="F:metal ion binding"/>
    <property type="evidence" value="ECO:0007669"/>
    <property type="project" value="InterPro"/>
</dbReference>
<gene>
    <name evidence="2" type="ORF">AQ490_18705</name>
</gene>
<feature type="domain" description="Mycothiol-dependent maleylpyruvate isomerase metal-binding" evidence="1">
    <location>
        <begin position="10"/>
        <end position="146"/>
    </location>
</feature>
<keyword evidence="3" id="KW-1185">Reference proteome</keyword>
<dbReference type="EMBL" id="LLZU01000010">
    <property type="protein sequence ID" value="KRV49735.1"/>
    <property type="molecule type" value="Genomic_DNA"/>
</dbReference>
<dbReference type="OrthoDB" id="3213691at2"/>
<dbReference type="InterPro" id="IPR034660">
    <property type="entry name" value="DinB/YfiT-like"/>
</dbReference>
<dbReference type="Proteomes" id="UP000050867">
    <property type="component" value="Unassembled WGS sequence"/>
</dbReference>